<keyword evidence="3 6" id="KW-1133">Transmembrane helix</keyword>
<dbReference type="EMBL" id="FNBO01000004">
    <property type="protein sequence ID" value="SDF43468.1"/>
    <property type="molecule type" value="Genomic_DNA"/>
</dbReference>
<dbReference type="GO" id="GO:0005886">
    <property type="term" value="C:plasma membrane"/>
    <property type="evidence" value="ECO:0007669"/>
    <property type="project" value="TreeGrafter"/>
</dbReference>
<feature type="transmembrane region" description="Helical" evidence="6">
    <location>
        <begin position="134"/>
        <end position="157"/>
    </location>
</feature>
<accession>A0A1G7L1W0</accession>
<evidence type="ECO:0000256" key="4">
    <source>
        <dbReference type="ARBA" id="ARBA00023136"/>
    </source>
</evidence>
<dbReference type="InterPro" id="IPR006016">
    <property type="entry name" value="UspA"/>
</dbReference>
<sequence>MTDSEQPDDDSMREVVERSRSGAPAVGEAVRDRFSSDEVFQRIIAAADEEVTSGSRELFFSGLAAGLAITITFMLYASLTAATDSHPILSVLLYPLGFIYIIIGGYQLYTENTLPPVALTLERLASLPTLLRHWTIVLAGNFVGGGIGALVLSYGGVFTGDTVDAARYISEGGFAVDFVPLFFKAAMAGLIVAGVVWVGFASTDSVTRMLVVYLAFLAIPLGNLFHVVVSFTEVLYLFFQHSIPLYGAEISLYSGIVGFVIPVLLGNTIGGVVLVTLVNYFQTSEERLEEARFEGVSRRLTVPEWAFGRAAGRSYVPILDATEATLFAGEGYRVMVPITNPRTDEPIVELAARLASSHDEGVVHIVHVVQAPERMSLSSGDAGQRIADVSAEGMANLRSTATDYDVEVSTSTVVSHRSFEEVFNMARRTRPDAVLMGWGDDQLWSAARAERPIDELTNQLPCDFLILNEHELDTSRILIPTSGGPDSDLSAEVAKVLADTADAEVTLLHVVDGPEDKGRGEAFLANWAAEHGLEGAELVVDDGGDVEDGICRAAGDKTLVIIGATEKGLLSRLVSNSLHLDVIHDVDASVLLTERPSTRSLRERLFGSGRRATDMSGGVERDPERSEGTDVRAVENRDPGSDDAPLDGAPLEDAGSDDGKASNGRTDAADAAVDAALDDSEEADDDETAGDVDDRPEDEQPHLDDTYVVDHDVADEEAADEADDEAADEADDEAGNDEAGDDEAGDDEADDDGR</sequence>
<feature type="region of interest" description="Disordered" evidence="5">
    <location>
        <begin position="602"/>
        <end position="754"/>
    </location>
</feature>
<feature type="compositionally biased region" description="Acidic residues" evidence="5">
    <location>
        <begin position="676"/>
        <end position="697"/>
    </location>
</feature>
<gene>
    <name evidence="8" type="ORF">SAMN04488067_104184</name>
</gene>
<dbReference type="Proteomes" id="UP000324020">
    <property type="component" value="Unassembled WGS sequence"/>
</dbReference>
<dbReference type="PANTHER" id="PTHR30520">
    <property type="entry name" value="FORMATE TRANSPORTER-RELATED"/>
    <property type="match status" value="1"/>
</dbReference>
<keyword evidence="9" id="KW-1185">Reference proteome</keyword>
<keyword evidence="4 6" id="KW-0472">Membrane</keyword>
<protein>
    <submittedName>
        <fullName evidence="8">Formate/nitrite transporter FocA, FNT family</fullName>
    </submittedName>
</protein>
<dbReference type="PANTHER" id="PTHR30520:SF2">
    <property type="entry name" value="INNER MEMBRANE PROTEIN YFDC"/>
    <property type="match status" value="1"/>
</dbReference>
<feature type="transmembrane region" description="Helical" evidence="6">
    <location>
        <begin position="178"/>
        <end position="200"/>
    </location>
</feature>
<evidence type="ECO:0000259" key="7">
    <source>
        <dbReference type="Pfam" id="PF00582"/>
    </source>
</evidence>
<dbReference type="GO" id="GO:0015499">
    <property type="term" value="F:formate transmembrane transporter activity"/>
    <property type="evidence" value="ECO:0007669"/>
    <property type="project" value="TreeGrafter"/>
</dbReference>
<evidence type="ECO:0000313" key="8">
    <source>
        <dbReference type="EMBL" id="SDF43468.1"/>
    </source>
</evidence>
<feature type="transmembrane region" description="Helical" evidence="6">
    <location>
        <begin position="91"/>
        <end position="109"/>
    </location>
</feature>
<evidence type="ECO:0000256" key="1">
    <source>
        <dbReference type="ARBA" id="ARBA00004141"/>
    </source>
</evidence>
<evidence type="ECO:0000256" key="2">
    <source>
        <dbReference type="ARBA" id="ARBA00022692"/>
    </source>
</evidence>
<feature type="transmembrane region" description="Helical" evidence="6">
    <location>
        <begin position="212"/>
        <end position="238"/>
    </location>
</feature>
<dbReference type="InterPro" id="IPR000292">
    <property type="entry name" value="For/NO2_transpt"/>
</dbReference>
<dbReference type="CDD" id="cd00293">
    <property type="entry name" value="USP-like"/>
    <property type="match status" value="1"/>
</dbReference>
<evidence type="ECO:0000256" key="6">
    <source>
        <dbReference type="SAM" id="Phobius"/>
    </source>
</evidence>
<feature type="domain" description="UspA" evidence="7">
    <location>
        <begin position="476"/>
        <end position="592"/>
    </location>
</feature>
<feature type="compositionally biased region" description="Basic and acidic residues" evidence="5">
    <location>
        <begin position="10"/>
        <end position="20"/>
    </location>
</feature>
<comment type="subcellular location">
    <subcellularLocation>
        <location evidence="1">Membrane</location>
        <topology evidence="1">Multi-pass membrane protein</topology>
    </subcellularLocation>
</comment>
<dbReference type="AlphaFoldDB" id="A0A1G7L1W0"/>
<dbReference type="SUPFAM" id="SSF52402">
    <property type="entry name" value="Adenine nucleotide alpha hydrolases-like"/>
    <property type="match status" value="2"/>
</dbReference>
<organism evidence="8 9">
    <name type="scientific">Halorubrum xinjiangense</name>
    <dbReference type="NCBI Taxonomy" id="261291"/>
    <lineage>
        <taxon>Archaea</taxon>
        <taxon>Methanobacteriati</taxon>
        <taxon>Methanobacteriota</taxon>
        <taxon>Stenosarchaea group</taxon>
        <taxon>Halobacteria</taxon>
        <taxon>Halobacteriales</taxon>
        <taxon>Haloferacaceae</taxon>
        <taxon>Halorubrum</taxon>
    </lineage>
</organism>
<dbReference type="OrthoDB" id="195948at2157"/>
<feature type="transmembrane region" description="Helical" evidence="6">
    <location>
        <begin position="250"/>
        <end position="278"/>
    </location>
</feature>
<feature type="region of interest" description="Disordered" evidence="5">
    <location>
        <begin position="1"/>
        <end position="27"/>
    </location>
</feature>
<dbReference type="RefSeq" id="WP_149798277.1">
    <property type="nucleotide sequence ID" value="NZ_FNBO01000004.1"/>
</dbReference>
<evidence type="ECO:0000313" key="9">
    <source>
        <dbReference type="Proteomes" id="UP000324020"/>
    </source>
</evidence>
<feature type="domain" description="UspA" evidence="7">
    <location>
        <begin position="333"/>
        <end position="466"/>
    </location>
</feature>
<dbReference type="Gene3D" id="1.20.1080.10">
    <property type="entry name" value="Glycerol uptake facilitator protein"/>
    <property type="match status" value="1"/>
</dbReference>
<evidence type="ECO:0000256" key="5">
    <source>
        <dbReference type="SAM" id="MobiDB-lite"/>
    </source>
</evidence>
<feature type="compositionally biased region" description="Basic and acidic residues" evidence="5">
    <location>
        <begin position="698"/>
        <end position="712"/>
    </location>
</feature>
<name>A0A1G7L1W0_9EURY</name>
<reference evidence="8 9" key="1">
    <citation type="submission" date="2016-10" db="EMBL/GenBank/DDBJ databases">
        <authorList>
            <person name="Varghese N."/>
            <person name="Submissions S."/>
        </authorList>
    </citation>
    <scope>NUCLEOTIDE SEQUENCE [LARGE SCALE GENOMIC DNA]</scope>
    <source>
        <strain evidence="8 9">CGMCC 1.3527</strain>
    </source>
</reference>
<dbReference type="Pfam" id="PF00582">
    <property type="entry name" value="Usp"/>
    <property type="match status" value="2"/>
</dbReference>
<feature type="compositionally biased region" description="Acidic residues" evidence="5">
    <location>
        <begin position="713"/>
        <end position="754"/>
    </location>
</feature>
<keyword evidence="2 6" id="KW-0812">Transmembrane</keyword>
<evidence type="ECO:0000256" key="3">
    <source>
        <dbReference type="ARBA" id="ARBA00022989"/>
    </source>
</evidence>
<feature type="transmembrane region" description="Helical" evidence="6">
    <location>
        <begin position="58"/>
        <end position="79"/>
    </location>
</feature>
<feature type="compositionally biased region" description="Basic and acidic residues" evidence="5">
    <location>
        <begin position="619"/>
        <end position="640"/>
    </location>
</feature>
<dbReference type="InterPro" id="IPR023271">
    <property type="entry name" value="Aquaporin-like"/>
</dbReference>
<proteinExistence type="predicted"/>
<dbReference type="Pfam" id="PF01226">
    <property type="entry name" value="Form_Nir_trans"/>
    <property type="match status" value="1"/>
</dbReference>
<dbReference type="Gene3D" id="3.40.50.12370">
    <property type="match status" value="1"/>
</dbReference>